<evidence type="ECO:0000256" key="9">
    <source>
        <dbReference type="ARBA" id="ARBA00023201"/>
    </source>
</evidence>
<feature type="region of interest" description="Disordered" evidence="12">
    <location>
        <begin position="1"/>
        <end position="35"/>
    </location>
</feature>
<keyword evidence="7 11" id="KW-0406">Ion transport</keyword>
<evidence type="ECO:0000256" key="11">
    <source>
        <dbReference type="RuleBase" id="RU000679"/>
    </source>
</evidence>
<evidence type="ECO:0000313" key="14">
    <source>
        <dbReference type="EMBL" id="PAA75894.1"/>
    </source>
</evidence>
<evidence type="ECO:0000256" key="13">
    <source>
        <dbReference type="SAM" id="Phobius"/>
    </source>
</evidence>
<evidence type="ECO:0008006" key="16">
    <source>
        <dbReference type="Google" id="ProtNLM"/>
    </source>
</evidence>
<reference evidence="14 15" key="1">
    <citation type="submission" date="2017-06" db="EMBL/GenBank/DDBJ databases">
        <title>A platform for efficient transgenesis in Macrostomum lignano, a flatworm model organism for stem cell research.</title>
        <authorList>
            <person name="Berezikov E."/>
        </authorList>
    </citation>
    <scope>NUCLEOTIDE SEQUENCE [LARGE SCALE GENOMIC DNA]</scope>
    <source>
        <strain evidence="14">DV1</strain>
        <tissue evidence="14">Whole organism</tissue>
    </source>
</reference>
<dbReference type="GO" id="GO:0005886">
    <property type="term" value="C:plasma membrane"/>
    <property type="evidence" value="ECO:0007669"/>
    <property type="project" value="TreeGrafter"/>
</dbReference>
<evidence type="ECO:0000256" key="6">
    <source>
        <dbReference type="ARBA" id="ARBA00023053"/>
    </source>
</evidence>
<keyword evidence="15" id="KW-1185">Reference proteome</keyword>
<feature type="region of interest" description="Disordered" evidence="12">
    <location>
        <begin position="48"/>
        <end position="84"/>
    </location>
</feature>
<keyword evidence="4 11" id="KW-0812">Transmembrane</keyword>
<dbReference type="GO" id="GO:0015280">
    <property type="term" value="F:ligand-gated sodium channel activity"/>
    <property type="evidence" value="ECO:0007669"/>
    <property type="project" value="TreeGrafter"/>
</dbReference>
<proteinExistence type="inferred from homology"/>
<keyword evidence="6" id="KW-0915">Sodium</keyword>
<gene>
    <name evidence="14" type="ORF">BOX15_Mlig000989g3</name>
</gene>
<keyword evidence="2 11" id="KW-0813">Transport</keyword>
<keyword evidence="5 13" id="KW-1133">Transmembrane helix</keyword>
<feature type="region of interest" description="Disordered" evidence="12">
    <location>
        <begin position="135"/>
        <end position="156"/>
    </location>
</feature>
<comment type="subcellular location">
    <subcellularLocation>
        <location evidence="1">Membrane</location>
        <topology evidence="1">Multi-pass membrane protein</topology>
    </subcellularLocation>
</comment>
<evidence type="ECO:0000256" key="12">
    <source>
        <dbReference type="SAM" id="MobiDB-lite"/>
    </source>
</evidence>
<comment type="similarity">
    <text evidence="11">Belongs to the amiloride-sensitive sodium channel (TC 1.A.6) family.</text>
</comment>
<dbReference type="InterPro" id="IPR001873">
    <property type="entry name" value="ENaC"/>
</dbReference>
<feature type="transmembrane region" description="Helical" evidence="13">
    <location>
        <begin position="724"/>
        <end position="747"/>
    </location>
</feature>
<dbReference type="Gene3D" id="1.10.287.770">
    <property type="entry name" value="YojJ-like"/>
    <property type="match status" value="1"/>
</dbReference>
<name>A0A267FRQ2_9PLAT</name>
<evidence type="ECO:0000256" key="8">
    <source>
        <dbReference type="ARBA" id="ARBA00023136"/>
    </source>
</evidence>
<organism evidence="14 15">
    <name type="scientific">Macrostomum lignano</name>
    <dbReference type="NCBI Taxonomy" id="282301"/>
    <lineage>
        <taxon>Eukaryota</taxon>
        <taxon>Metazoa</taxon>
        <taxon>Spiralia</taxon>
        <taxon>Lophotrochozoa</taxon>
        <taxon>Platyhelminthes</taxon>
        <taxon>Rhabditophora</taxon>
        <taxon>Macrostomorpha</taxon>
        <taxon>Macrostomida</taxon>
        <taxon>Macrostomidae</taxon>
        <taxon>Macrostomum</taxon>
    </lineage>
</organism>
<dbReference type="PANTHER" id="PTHR11690">
    <property type="entry name" value="AMILORIDE-SENSITIVE SODIUM CHANNEL-RELATED"/>
    <property type="match status" value="1"/>
</dbReference>
<keyword evidence="8 13" id="KW-0472">Membrane</keyword>
<evidence type="ECO:0000256" key="7">
    <source>
        <dbReference type="ARBA" id="ARBA00023065"/>
    </source>
</evidence>
<dbReference type="AlphaFoldDB" id="A0A267FRQ2"/>
<evidence type="ECO:0000256" key="2">
    <source>
        <dbReference type="ARBA" id="ARBA00022448"/>
    </source>
</evidence>
<dbReference type="PRINTS" id="PR01078">
    <property type="entry name" value="AMINACHANNEL"/>
</dbReference>
<evidence type="ECO:0000256" key="5">
    <source>
        <dbReference type="ARBA" id="ARBA00022989"/>
    </source>
</evidence>
<evidence type="ECO:0000256" key="1">
    <source>
        <dbReference type="ARBA" id="ARBA00004141"/>
    </source>
</evidence>
<evidence type="ECO:0000256" key="10">
    <source>
        <dbReference type="ARBA" id="ARBA00023303"/>
    </source>
</evidence>
<dbReference type="STRING" id="282301.A0A267FRQ2"/>
<dbReference type="EMBL" id="NIVC01000857">
    <property type="protein sequence ID" value="PAA75894.1"/>
    <property type="molecule type" value="Genomic_DNA"/>
</dbReference>
<dbReference type="Gene3D" id="2.60.470.10">
    <property type="entry name" value="Acid-sensing ion channels like domains"/>
    <property type="match status" value="1"/>
</dbReference>
<dbReference type="Proteomes" id="UP000215902">
    <property type="component" value="Unassembled WGS sequence"/>
</dbReference>
<feature type="transmembrane region" description="Helical" evidence="13">
    <location>
        <begin position="210"/>
        <end position="230"/>
    </location>
</feature>
<dbReference type="Pfam" id="PF00858">
    <property type="entry name" value="ASC"/>
    <property type="match status" value="1"/>
</dbReference>
<accession>A0A267FRQ2</accession>
<comment type="caution">
    <text evidence="14">The sequence shown here is derived from an EMBL/GenBank/DDBJ whole genome shotgun (WGS) entry which is preliminary data.</text>
</comment>
<dbReference type="PANTHER" id="PTHR11690:SF248">
    <property type="entry name" value="PICKPOCKET 17, ISOFORM A"/>
    <property type="match status" value="1"/>
</dbReference>
<keyword evidence="3 11" id="KW-0894">Sodium channel</keyword>
<dbReference type="OrthoDB" id="6236903at2759"/>
<evidence type="ECO:0000256" key="3">
    <source>
        <dbReference type="ARBA" id="ARBA00022461"/>
    </source>
</evidence>
<keyword evidence="9 11" id="KW-0739">Sodium transport</keyword>
<evidence type="ECO:0000313" key="15">
    <source>
        <dbReference type="Proteomes" id="UP000215902"/>
    </source>
</evidence>
<evidence type="ECO:0000256" key="4">
    <source>
        <dbReference type="ARBA" id="ARBA00022692"/>
    </source>
</evidence>
<sequence length="762" mass="85785">MYSNDRIISGGQWSQSQQQQRRRRQRQQAEQAAASIAQRLHRYRMLDDVGDVPGLQPADAPFRSSVSPALSPLLGDSPRRADRANGLRTQCPAAAAAAKAATAALSSPDSAEAACVYPNPWVRRSDAGDMLELRPVTPAEQPPQPSRKRQQPASPAELQDLLAPQQPQALKPQPSFLEIVRVCLIKYCQTTSLRGVPKVVKTKEKLLKGIWATFVLAFFLGCLTCLGLIIKQYMAFDVIHQPKTVRNFSVQFPSFTVCNTRPLSQQGIEYINQHRLLLPKKFSERVTRSLVNTRSNMAAINQTFNETVRDALSTIFDTKGYYENMPPDIDVTQFGHTLDETIILCETTILIKDFKRSMFCDKIGSWTQTYDNKFLNCYSFTAHANFTKQILTMRIMAHTNERNLTFCPDCSSFPATQVSGLRVQLHNAGNYPEVQEEGLNLKPGSLTEIRFETKEWSMKTPPHGRCSEEVPPSMKFRESRFTYSYQACKKKILHEQIHSQCGCLDSTVPLPDTLSHPGSIYCGRIPERQFSLVHNASTLTSDSQLAAAARAVSDFYGLNASSVALPSFLFNEEFQDFLRRVTCNMEIFKTAGQVTDDQCFTPCTYYTYETTISTTNWPTKAYLYEIVNDFQQLKSRIDTMYSRGTTGRNSSYLVPILAKLQHIYGPVYREARRDPAKAEQMLKEIDYVQSNFIEILINRGKSNFDIERIEEKAVISLTSLLSQIGGLLSIWVGLTFVCIVEIIELLYNIVTMCAGRAPLPGG</sequence>
<protein>
    <recommendedName>
        <fullName evidence="16">Amiloride-sensitive sodium channel</fullName>
    </recommendedName>
</protein>
<keyword evidence="10 11" id="KW-0407">Ion channel</keyword>